<gene>
    <name evidence="1" type="ORF">CLODIP_2_CD15711</name>
</gene>
<protein>
    <submittedName>
        <fullName evidence="1">Uncharacterized protein</fullName>
    </submittedName>
</protein>
<proteinExistence type="predicted"/>
<accession>A0A8S1DMX6</accession>
<reference evidence="1 2" key="1">
    <citation type="submission" date="2020-04" db="EMBL/GenBank/DDBJ databases">
        <authorList>
            <person name="Alioto T."/>
            <person name="Alioto T."/>
            <person name="Gomez Garrido J."/>
        </authorList>
    </citation>
    <scope>NUCLEOTIDE SEQUENCE [LARGE SCALE GENOMIC DNA]</scope>
</reference>
<dbReference type="Proteomes" id="UP000494165">
    <property type="component" value="Unassembled WGS sequence"/>
</dbReference>
<evidence type="ECO:0000313" key="1">
    <source>
        <dbReference type="EMBL" id="CAB3382413.1"/>
    </source>
</evidence>
<evidence type="ECO:0000313" key="2">
    <source>
        <dbReference type="Proteomes" id="UP000494165"/>
    </source>
</evidence>
<sequence>MKSTEPKRLLSRIKPDGEQRFQKLEKSAMFEKITSEEIKMKQIEAFRFANSAFPFFIKMAHHSIDPLLKPENEEYKNGEYWGDVTHFLLCNKAHGIPLWRELQNQLRSSDTTFSCRPHISTRMTNTILNHWLHSNKAVDKSFYLSEYVLVQLPYQPILLLQWLYASLFTVLVFENQLTDFYQFPVPEEFKNILLNLHKLLKEAQVGLGYLFDYLQHQIDCETEIFVGNLKVFEMAMNKVIPCVRVGVNDNLFQALRDLKKKCWDNKEQEKCDKFLERTQPWPRNFWTL</sequence>
<comment type="caution">
    <text evidence="1">The sequence shown here is derived from an EMBL/GenBank/DDBJ whole genome shotgun (WGS) entry which is preliminary data.</text>
</comment>
<name>A0A8S1DMX6_9INSE</name>
<organism evidence="1 2">
    <name type="scientific">Cloeon dipterum</name>
    <dbReference type="NCBI Taxonomy" id="197152"/>
    <lineage>
        <taxon>Eukaryota</taxon>
        <taxon>Metazoa</taxon>
        <taxon>Ecdysozoa</taxon>
        <taxon>Arthropoda</taxon>
        <taxon>Hexapoda</taxon>
        <taxon>Insecta</taxon>
        <taxon>Pterygota</taxon>
        <taxon>Palaeoptera</taxon>
        <taxon>Ephemeroptera</taxon>
        <taxon>Pisciforma</taxon>
        <taxon>Baetidae</taxon>
        <taxon>Cloeon</taxon>
    </lineage>
</organism>
<dbReference type="EMBL" id="CADEPI010000270">
    <property type="protein sequence ID" value="CAB3382413.1"/>
    <property type="molecule type" value="Genomic_DNA"/>
</dbReference>
<dbReference type="AlphaFoldDB" id="A0A8S1DMX6"/>
<keyword evidence="2" id="KW-1185">Reference proteome</keyword>